<dbReference type="CDD" id="cd10441">
    <property type="entry name" value="GIY-YIG_COG1833"/>
    <property type="match status" value="1"/>
</dbReference>
<proteinExistence type="predicted"/>
<gene>
    <name evidence="1" type="ORF">CR194_05460</name>
</gene>
<protein>
    <submittedName>
        <fullName evidence="1">Nuclease</fullName>
    </submittedName>
</protein>
<dbReference type="InterPro" id="IPR002837">
    <property type="entry name" value="DUF123"/>
</dbReference>
<organism evidence="1 2">
    <name type="scientific">Salipaludibacillus keqinensis</name>
    <dbReference type="NCBI Taxonomy" id="2045207"/>
    <lineage>
        <taxon>Bacteria</taxon>
        <taxon>Bacillati</taxon>
        <taxon>Bacillota</taxon>
        <taxon>Bacilli</taxon>
        <taxon>Bacillales</taxon>
        <taxon>Bacillaceae</taxon>
    </lineage>
</organism>
<name>A0A323TLV9_9BACI</name>
<keyword evidence="2" id="KW-1185">Reference proteome</keyword>
<dbReference type="EMBL" id="PDOD01000001">
    <property type="protein sequence ID" value="PYZ94964.1"/>
    <property type="molecule type" value="Genomic_DNA"/>
</dbReference>
<dbReference type="Pfam" id="PF01986">
    <property type="entry name" value="DUF123"/>
    <property type="match status" value="1"/>
</dbReference>
<dbReference type="RefSeq" id="WP_110608599.1">
    <property type="nucleotide sequence ID" value="NZ_PDOD01000001.1"/>
</dbReference>
<dbReference type="OrthoDB" id="9802365at2"/>
<dbReference type="AlphaFoldDB" id="A0A323TLV9"/>
<reference evidence="1 2" key="1">
    <citation type="submission" date="2017-10" db="EMBL/GenBank/DDBJ databases">
        <title>Bacillus sp. nov., a halophilic bacterium isolated from a Keqin Lake.</title>
        <authorList>
            <person name="Wang H."/>
        </authorList>
    </citation>
    <scope>NUCLEOTIDE SEQUENCE [LARGE SCALE GENOMIC DNA]</scope>
    <source>
        <strain evidence="1 2">KQ-12</strain>
    </source>
</reference>
<comment type="caution">
    <text evidence="1">The sequence shown here is derived from an EMBL/GenBank/DDBJ whole genome shotgun (WGS) entry which is preliminary data.</text>
</comment>
<accession>A0A323TLV9</accession>
<evidence type="ECO:0000313" key="2">
    <source>
        <dbReference type="Proteomes" id="UP000248214"/>
    </source>
</evidence>
<evidence type="ECO:0000313" key="1">
    <source>
        <dbReference type="EMBL" id="PYZ94964.1"/>
    </source>
</evidence>
<dbReference type="PANTHER" id="PTHR37460:SF1">
    <property type="entry name" value="ENDONUCLEASE III"/>
    <property type="match status" value="1"/>
</dbReference>
<sequence>METFTDQINEAHTLYAIEMRMTRDEEITIGKLGSFSFHQGTYVYVGSAKRNIRSRISRHVTREKKHRWHLDYLRPYVDIVGIQTYPGKEGECQLFQRLMKDNQASVPVKGFGSSDCKCVSHLFYYSFE</sequence>
<dbReference type="PANTHER" id="PTHR37460">
    <property type="entry name" value="ENDONUCLEASE III"/>
    <property type="match status" value="1"/>
</dbReference>
<dbReference type="Proteomes" id="UP000248214">
    <property type="component" value="Unassembled WGS sequence"/>
</dbReference>